<dbReference type="OrthoDB" id="5795846at2"/>
<dbReference type="eggNOG" id="COG5589">
    <property type="taxonomic scope" value="Bacteria"/>
</dbReference>
<name>A0A089YB19_9PSED</name>
<dbReference type="EMBL" id="CP009455">
    <property type="protein sequence ID" value="AIR89018.1"/>
    <property type="molecule type" value="Genomic_DNA"/>
</dbReference>
<evidence type="ECO:0008006" key="3">
    <source>
        <dbReference type="Google" id="ProtNLM"/>
    </source>
</evidence>
<evidence type="ECO:0000313" key="1">
    <source>
        <dbReference type="EMBL" id="AIR89018.1"/>
    </source>
</evidence>
<keyword evidence="2" id="KW-1185">Reference proteome</keyword>
<dbReference type="RefSeq" id="WP_038414641.1">
    <property type="nucleotide sequence ID" value="NZ_CP009455.1"/>
</dbReference>
<gene>
    <name evidence="1" type="ORF">LK03_06925</name>
</gene>
<dbReference type="InterPro" id="IPR012659">
    <property type="entry name" value="CHP02444"/>
</dbReference>
<dbReference type="KEGG" id="psw:LK03_06925"/>
<sequence length="159" mass="18089">MSTDLWNYALALYRREGVEQASLTLQNAGADVCLLLCGCWLQSRPVSADAERAGTLRELANAWQDEVIKPLRRLRQQWKPQAQTDPQLGVLRERLKDVELAAERTLLERLEEAAAHWSPAPEQQREDWLQWLLPASALHHDALQTVRVAAGRLQEETGF</sequence>
<reference evidence="1 2" key="1">
    <citation type="submission" date="2014-09" db="EMBL/GenBank/DDBJ databases">
        <authorList>
            <person name="Chan K.-G."/>
        </authorList>
    </citation>
    <scope>NUCLEOTIDE SEQUENCE [LARGE SCALE GENOMIC DNA]</scope>
    <source>
        <strain evidence="1 2">ND07</strain>
    </source>
</reference>
<protein>
    <recommendedName>
        <fullName evidence="3">TIGR02444 family protein</fullName>
    </recommendedName>
</protein>
<proteinExistence type="predicted"/>
<evidence type="ECO:0000313" key="2">
    <source>
        <dbReference type="Proteomes" id="UP000029493"/>
    </source>
</evidence>
<dbReference type="NCBIfam" id="TIGR02444">
    <property type="entry name" value="TIGR02444 family protein"/>
    <property type="match status" value="1"/>
</dbReference>
<dbReference type="STRING" id="157783.LK03_06925"/>
<organism evidence="1 2">
    <name type="scientific">Pseudomonas cremoricolorata</name>
    <dbReference type="NCBI Taxonomy" id="157783"/>
    <lineage>
        <taxon>Bacteria</taxon>
        <taxon>Pseudomonadati</taxon>
        <taxon>Pseudomonadota</taxon>
        <taxon>Gammaproteobacteria</taxon>
        <taxon>Pseudomonadales</taxon>
        <taxon>Pseudomonadaceae</taxon>
        <taxon>Pseudomonas</taxon>
    </lineage>
</organism>
<dbReference type="AlphaFoldDB" id="A0A089YB19"/>
<dbReference type="Pfam" id="PF09523">
    <property type="entry name" value="DUF2390"/>
    <property type="match status" value="1"/>
</dbReference>
<dbReference type="Proteomes" id="UP000029493">
    <property type="component" value="Chromosome"/>
</dbReference>
<accession>A0A089YB19</accession>